<dbReference type="PANTHER" id="PTHR19848">
    <property type="entry name" value="WD40 REPEAT PROTEIN"/>
    <property type="match status" value="1"/>
</dbReference>
<name>A0ABX3LAM0_STRAT</name>
<organism evidence="5 6">
    <name type="scientific">Streptomyces antibioticus</name>
    <dbReference type="NCBI Taxonomy" id="1890"/>
    <lineage>
        <taxon>Bacteria</taxon>
        <taxon>Bacillati</taxon>
        <taxon>Actinomycetota</taxon>
        <taxon>Actinomycetes</taxon>
        <taxon>Kitasatosporales</taxon>
        <taxon>Streptomycetaceae</taxon>
        <taxon>Streptomyces</taxon>
    </lineage>
</organism>
<proteinExistence type="predicted"/>
<evidence type="ECO:0000256" key="2">
    <source>
        <dbReference type="ARBA" id="ARBA00022737"/>
    </source>
</evidence>
<feature type="repeat" description="WD" evidence="3">
    <location>
        <begin position="99"/>
        <end position="142"/>
    </location>
</feature>
<dbReference type="PROSITE" id="PS50082">
    <property type="entry name" value="WD_REPEATS_2"/>
    <property type="match status" value="3"/>
</dbReference>
<evidence type="ECO:0000256" key="4">
    <source>
        <dbReference type="SAM" id="MobiDB-lite"/>
    </source>
</evidence>
<dbReference type="Pfam" id="PF00400">
    <property type="entry name" value="WD40"/>
    <property type="match status" value="3"/>
</dbReference>
<dbReference type="InterPro" id="IPR015943">
    <property type="entry name" value="WD40/YVTN_repeat-like_dom_sf"/>
</dbReference>
<protein>
    <recommendedName>
        <fullName evidence="7">WD40 repeat domain-containing protein</fullName>
    </recommendedName>
</protein>
<keyword evidence="1 3" id="KW-0853">WD repeat</keyword>
<dbReference type="InterPro" id="IPR020472">
    <property type="entry name" value="WD40_PAC1"/>
</dbReference>
<comment type="caution">
    <text evidence="5">The sequence shown here is derived from an EMBL/GenBank/DDBJ whole genome shotgun (WGS) entry which is preliminary data.</text>
</comment>
<dbReference type="Gene3D" id="2.130.10.10">
    <property type="entry name" value="YVTN repeat-like/Quinoprotein amine dehydrogenase"/>
    <property type="match status" value="3"/>
</dbReference>
<evidence type="ECO:0000313" key="5">
    <source>
        <dbReference type="EMBL" id="OOQ47500.1"/>
    </source>
</evidence>
<dbReference type="InterPro" id="IPR019775">
    <property type="entry name" value="WD40_repeat_CS"/>
</dbReference>
<evidence type="ECO:0008006" key="7">
    <source>
        <dbReference type="Google" id="ProtNLM"/>
    </source>
</evidence>
<feature type="repeat" description="WD" evidence="3">
    <location>
        <begin position="74"/>
        <end position="97"/>
    </location>
</feature>
<dbReference type="Proteomes" id="UP000190306">
    <property type="component" value="Chromosome"/>
</dbReference>
<dbReference type="PRINTS" id="PR00320">
    <property type="entry name" value="GPROTEINBRPT"/>
</dbReference>
<dbReference type="PROSITE" id="PS00678">
    <property type="entry name" value="WD_REPEATS_1"/>
    <property type="match status" value="1"/>
</dbReference>
<dbReference type="InterPro" id="IPR036322">
    <property type="entry name" value="WD40_repeat_dom_sf"/>
</dbReference>
<keyword evidence="2" id="KW-0677">Repeat</keyword>
<evidence type="ECO:0000256" key="3">
    <source>
        <dbReference type="PROSITE-ProRule" id="PRU00221"/>
    </source>
</evidence>
<accession>A0ABX3LAM0</accession>
<sequence>MRDEEDGVGRFRFRPVYEAVCEVTVGGRVLVAYAGHRKVIRLADPVAREDVAVLAGPRTWVRALCEVRADGRPLLASGGRDGVVRLWDLDGGGARVADLRGHRGWVNALCTVDVAGRELLASAGRDRVLRMWDPADGRLVRAFDTGRGRGWIFALTRLRAGGRTLLAAGHGTGSVTVWDAESGEPEVELTGHRGFVWTLCEVPDGEVSGDTGSDGEGSDGTVSDGGDALLASAGRDGLIRLWDLQGRCEVRAFTSGTGPVFALCRADVGGRTLLVAGGDGPGTAVWDPATGERAASLGMDLAGLISGHGWVRGACQVRPAEGPPLIVTAGYDDGPRVWDVTKEIT</sequence>
<feature type="repeat" description="WD" evidence="3">
    <location>
        <begin position="229"/>
        <end position="252"/>
    </location>
</feature>
<reference evidence="5 6" key="1">
    <citation type="submission" date="2015-07" db="EMBL/GenBank/DDBJ databases">
        <title>Draft Genome Sequence of Streptomyces antibioticus, IMRU 3720 reveals insights in the evolution of actinomycin biosynthetic gene clusters in Streptomyces.</title>
        <authorList>
            <person name="Crnovcic I."/>
            <person name="Ruckert C."/>
            <person name="Kalinowksi J."/>
            <person name="Keller U."/>
        </authorList>
    </citation>
    <scope>NUCLEOTIDE SEQUENCE [LARGE SCALE GENOMIC DNA]</scope>
    <source>
        <strain evidence="5 6">DSM 41481</strain>
    </source>
</reference>
<dbReference type="EMBL" id="LHQL01000014">
    <property type="protein sequence ID" value="OOQ47500.1"/>
    <property type="molecule type" value="Genomic_DNA"/>
</dbReference>
<feature type="region of interest" description="Disordered" evidence="4">
    <location>
        <begin position="206"/>
        <end position="226"/>
    </location>
</feature>
<gene>
    <name evidence="5" type="ORF">AFM16_32790</name>
</gene>
<dbReference type="PANTHER" id="PTHR19848:SF8">
    <property type="entry name" value="F-BOX AND WD REPEAT DOMAIN CONTAINING 7"/>
    <property type="match status" value="1"/>
</dbReference>
<dbReference type="InterPro" id="IPR001680">
    <property type="entry name" value="WD40_rpt"/>
</dbReference>
<evidence type="ECO:0000256" key="1">
    <source>
        <dbReference type="ARBA" id="ARBA00022574"/>
    </source>
</evidence>
<dbReference type="SMART" id="SM00320">
    <property type="entry name" value="WD40"/>
    <property type="match status" value="6"/>
</dbReference>
<dbReference type="SUPFAM" id="SSF50978">
    <property type="entry name" value="WD40 repeat-like"/>
    <property type="match status" value="1"/>
</dbReference>
<keyword evidence="6" id="KW-1185">Reference proteome</keyword>
<evidence type="ECO:0000313" key="6">
    <source>
        <dbReference type="Proteomes" id="UP000190306"/>
    </source>
</evidence>